<reference evidence="1" key="1">
    <citation type="submission" date="2022-06" db="EMBL/GenBank/DDBJ databases">
        <title>Fusarium solani species complex genomes reveal bases of compartmentalisation and animal pathogenesis.</title>
        <authorList>
            <person name="Tsai I.J."/>
        </authorList>
    </citation>
    <scope>NUCLEOTIDE SEQUENCE</scope>
    <source>
        <strain evidence="1">Fu6.1</strain>
    </source>
</reference>
<proteinExistence type="predicted"/>
<comment type="caution">
    <text evidence="1">The sequence shown here is derived from an EMBL/GenBank/DDBJ whole genome shotgun (WGS) entry which is preliminary data.</text>
</comment>
<gene>
    <name evidence="1" type="ORF">NCS57_01074400</name>
</gene>
<name>A0ACC0QR84_9HYPO</name>
<dbReference type="Proteomes" id="UP001065298">
    <property type="component" value="Chromosome 8"/>
</dbReference>
<evidence type="ECO:0000313" key="2">
    <source>
        <dbReference type="Proteomes" id="UP001065298"/>
    </source>
</evidence>
<dbReference type="EMBL" id="CM046510">
    <property type="protein sequence ID" value="KAI8660954.1"/>
    <property type="molecule type" value="Genomic_DNA"/>
</dbReference>
<keyword evidence="2" id="KW-1185">Reference proteome</keyword>
<evidence type="ECO:0000313" key="1">
    <source>
        <dbReference type="EMBL" id="KAI8660954.1"/>
    </source>
</evidence>
<sequence length="1329" mass="150338">MSTAQSPVAIDHSFDTESQNEQPRDLNESQANKDKAEAQIDAYLSGSDSRATDTAGIQRRTLECQALFETCQKNSHLSGDDWIDKMSAEFNWWSLGIGAAKGGHSSLDYRVQTRDDVRNVLVNLLDSLATSLAKYIDAASESCSTSTLTVTPAPDNDLQGSTAHGPESQPSEDGSMIDEQRYYIETTIRFLSQISMAIRKSGTKFRHQRVDKLLAAREPELKEFRDYMRYFLLMSPPKVHTLHGILHQHSLTDDPTWKILWITLKAYFTDIQRLTPVQSRLIKANLRDERIPVQPLGTEGSQRSSQSATKIGSFVMPQRPQELKARSISTKLSQGVLKQDYPKCPGTEGESFWCPYCAQLLDSSYSDSKKNKRWRGHVVEDLSPYVCVYEDCDSPDAMYVTTLEWKKHIRERHSRAQWICDPCWLESECPEEFQFDTEEEWHKHTLAEHEDEVEEDDLPDLAELSQRTGVPPIACPLCYEDASLRNPETDKHLAEHLHSFALQALPWEVTGCDVETQVSMGSDIRKSHDSGDIEESTPDKHQEADDEIAGCQTLLTTIISRSRAGIYVSRDSLLDLLTEMGDCLEDLSARLSDSNPSLRFEISSCVARLGSILQRSQDKSIDFLKSSSIDPFEQDLAEGFRSLQHLAGLSLVDSLEAYNIHGPRMMGYLETSEAVETARSDKARDPENWDIDSSDGVHVDAPSVKRIIPYERNKGFIARPELSEKIFGIIPTSYQFQSGALWGVGGSGKTQLALEYAYARCKDPNCYVFWVRADNAATFTADYRLIAKELGVEQHLKGDDLLAAVCSSIEAHQPWVLILDGADDLLLFNRKEDSEYFNSLFDFVPKGPRGAVLWTTRDSNVWWLIPKPLRCLEITSMKPAEARKLFASTRGQMARHQETADMRVETHRLLDQLQYRPLAIVQAGSYMRHTDTSIHDYMTLLGENRQRSRFVVSAWSVGVVLFTSAISLDWIRQQNRDAHEMVHALAYLDNRDITLALLRELIRDTEDATNREDSQRLSRAMQELATLHLISPAGSGCQGFEMHPIVQDAVRDCHDDTRPASWSIFLARALSLAIRLFSVNHAVSVCKRAETGARESEATALLRQVSRLLDDEERWLEKESVDKRVLELQERVLGKSHPETISSSMSLAATFFQQGRSDKAMELAIRALEMRHNTWGGRNPYTMKSKVAIGMIFHQQGLYHEAEATYCEVLNLQTQGSGLEMETRPYVIDCLAWTYYVQGRYEEAEAHLDSAWSLHREFHGDQHPDTLQALHQLAVIVHMNGHPDRGLELMQTCVESRREVLGYAHPLTNVSTLLLEEWKTGEKSSQAVE</sequence>
<protein>
    <submittedName>
        <fullName evidence="1">NB-ARC domain-containing protein</fullName>
    </submittedName>
</protein>
<organism evidence="1 2">
    <name type="scientific">Fusarium keratoplasticum</name>
    <dbReference type="NCBI Taxonomy" id="1328300"/>
    <lineage>
        <taxon>Eukaryota</taxon>
        <taxon>Fungi</taxon>
        <taxon>Dikarya</taxon>
        <taxon>Ascomycota</taxon>
        <taxon>Pezizomycotina</taxon>
        <taxon>Sordariomycetes</taxon>
        <taxon>Hypocreomycetidae</taxon>
        <taxon>Hypocreales</taxon>
        <taxon>Nectriaceae</taxon>
        <taxon>Fusarium</taxon>
        <taxon>Fusarium solani species complex</taxon>
    </lineage>
</organism>
<accession>A0ACC0QR84</accession>